<proteinExistence type="predicted"/>
<evidence type="ECO:0000313" key="2">
    <source>
        <dbReference type="Proteomes" id="UP000000724"/>
    </source>
</evidence>
<reference evidence="1 2" key="1">
    <citation type="journal article" date="2008" name="Nat. Biotechnol.">
        <title>Genome sequencing and analysis of the filamentous fungus Penicillium chrysogenum.</title>
        <authorList>
            <person name="van den Berg M.A."/>
            <person name="Albang R."/>
            <person name="Albermann K."/>
            <person name="Badger J.H."/>
            <person name="Daran J.-M."/>
            <person name="Driessen A.J.M."/>
            <person name="Garcia-Estrada C."/>
            <person name="Fedorova N.D."/>
            <person name="Harris D.M."/>
            <person name="Heijne W.H.M."/>
            <person name="Joardar V.S."/>
            <person name="Kiel J.A.K.W."/>
            <person name="Kovalchuk A."/>
            <person name="Martin J.F."/>
            <person name="Nierman W.C."/>
            <person name="Nijland J.G."/>
            <person name="Pronk J.T."/>
            <person name="Roubos J.A."/>
            <person name="van der Klei I.J."/>
            <person name="van Peij N.N.M.E."/>
            <person name="Veenhuis M."/>
            <person name="von Doehren H."/>
            <person name="Wagner C."/>
            <person name="Wortman J.R."/>
            <person name="Bovenberg R.A.L."/>
        </authorList>
    </citation>
    <scope>NUCLEOTIDE SEQUENCE [LARGE SCALE GENOMIC DNA]</scope>
    <source>
        <strain evidence="2">ATCC 28089 / DSM 1075 / NRRL 1951 / Wisconsin 54-1255</strain>
    </source>
</reference>
<dbReference type="OMA" id="IRTTWAM"/>
<gene>
    <name evidence="1" type="ORF">Pc13g08930</name>
    <name evidence="1" type="ORF">PCH_Pc13g08930</name>
</gene>
<dbReference type="AlphaFoldDB" id="B6H4J3"/>
<protein>
    <submittedName>
        <fullName evidence="1">Uncharacterized protein</fullName>
    </submittedName>
</protein>
<dbReference type="EMBL" id="AM920428">
    <property type="protein sequence ID" value="CAP91962.1"/>
    <property type="molecule type" value="Genomic_DNA"/>
</dbReference>
<dbReference type="VEuPathDB" id="FungiDB:PCH_Pc13g08930"/>
<dbReference type="Proteomes" id="UP000000724">
    <property type="component" value="Contig Pc00c13"/>
</dbReference>
<keyword evidence="2" id="KW-1185">Reference proteome</keyword>
<evidence type="ECO:0000313" key="1">
    <source>
        <dbReference type="EMBL" id="CAP91962.1"/>
    </source>
</evidence>
<dbReference type="HOGENOM" id="CLU_1343644_0_0_1"/>
<accession>B6H4J3</accession>
<sequence>MPGADGPHFNQSAYTHALRAANVFDDSASEFGGVSSSGEERGCRGFVRYFCQLANPIGRPGALTARCGCRRLGVTQQHSWRAPSGLDPEPRALGLRATTAGGAPLVTFSSTSVINDLGNYQIEAHVLKNILLLLYCIYRLAVYMNVDILTVDTMSGFNLESSRLEFAEAEVKIKFGFRIISKRPMDRPIRTTWAMQQHRQGGSK</sequence>
<organism evidence="1 2">
    <name type="scientific">Penicillium rubens (strain ATCC 28089 / DSM 1075 / NRRL 1951 / Wisconsin 54-1255)</name>
    <name type="common">Penicillium chrysogenum</name>
    <dbReference type="NCBI Taxonomy" id="500485"/>
    <lineage>
        <taxon>Eukaryota</taxon>
        <taxon>Fungi</taxon>
        <taxon>Dikarya</taxon>
        <taxon>Ascomycota</taxon>
        <taxon>Pezizomycotina</taxon>
        <taxon>Eurotiomycetes</taxon>
        <taxon>Eurotiomycetidae</taxon>
        <taxon>Eurotiales</taxon>
        <taxon>Aspergillaceae</taxon>
        <taxon>Penicillium</taxon>
        <taxon>Penicillium chrysogenum species complex</taxon>
    </lineage>
</organism>
<name>B6H4J3_PENRW</name>